<evidence type="ECO:0000256" key="2">
    <source>
        <dbReference type="SAM" id="SignalP"/>
    </source>
</evidence>
<evidence type="ECO:0000256" key="1">
    <source>
        <dbReference type="SAM" id="MobiDB-lite"/>
    </source>
</evidence>
<gene>
    <name evidence="3" type="ORF">PHYSODRAFT_247073</name>
    <name evidence="4" type="ORF">PHYSODRAFT_297782</name>
</gene>
<feature type="chain" id="PRO_5010834032" description="RxLR effector protein" evidence="2">
    <location>
        <begin position="24"/>
        <end position="217"/>
    </location>
</feature>
<dbReference type="EMBL" id="JH159153">
    <property type="protein sequence ID" value="EGZ19115.1"/>
    <property type="molecule type" value="Genomic_DNA"/>
</dbReference>
<feature type="signal peptide" evidence="2">
    <location>
        <begin position="1"/>
        <end position="23"/>
    </location>
</feature>
<dbReference type="EMBL" id="JH159153">
    <property type="protein sequence ID" value="EGZ19113.1"/>
    <property type="molecule type" value="Genomic_DNA"/>
</dbReference>
<dbReference type="OMA" id="SKHATED"/>
<dbReference type="InParanoid" id="G4Z8T3"/>
<evidence type="ECO:0000313" key="5">
    <source>
        <dbReference type="Proteomes" id="UP000002640"/>
    </source>
</evidence>
<feature type="compositionally biased region" description="Low complexity" evidence="1">
    <location>
        <begin position="124"/>
        <end position="166"/>
    </location>
</feature>
<evidence type="ECO:0008006" key="6">
    <source>
        <dbReference type="Google" id="ProtNLM"/>
    </source>
</evidence>
<reference evidence="4 5" key="1">
    <citation type="journal article" date="2006" name="Science">
        <title>Phytophthora genome sequences uncover evolutionary origins and mechanisms of pathogenesis.</title>
        <authorList>
            <person name="Tyler B.M."/>
            <person name="Tripathy S."/>
            <person name="Zhang X."/>
            <person name="Dehal P."/>
            <person name="Jiang R.H."/>
            <person name="Aerts A."/>
            <person name="Arredondo F.D."/>
            <person name="Baxter L."/>
            <person name="Bensasson D."/>
            <person name="Beynon J.L."/>
            <person name="Chapman J."/>
            <person name="Damasceno C.M."/>
            <person name="Dorrance A.E."/>
            <person name="Dou D."/>
            <person name="Dickerman A.W."/>
            <person name="Dubchak I.L."/>
            <person name="Garbelotto M."/>
            <person name="Gijzen M."/>
            <person name="Gordon S.G."/>
            <person name="Govers F."/>
            <person name="Grunwald N.J."/>
            <person name="Huang W."/>
            <person name="Ivors K.L."/>
            <person name="Jones R.W."/>
            <person name="Kamoun S."/>
            <person name="Krampis K."/>
            <person name="Lamour K.H."/>
            <person name="Lee M.K."/>
            <person name="McDonald W.H."/>
            <person name="Medina M."/>
            <person name="Meijer H.J."/>
            <person name="Nordberg E.K."/>
            <person name="Maclean D.J."/>
            <person name="Ospina-Giraldo M.D."/>
            <person name="Morris P.F."/>
            <person name="Phuntumart V."/>
            <person name="Putnam N.H."/>
            <person name="Rash S."/>
            <person name="Rose J.K."/>
            <person name="Sakihama Y."/>
            <person name="Salamov A.A."/>
            <person name="Savidor A."/>
            <person name="Scheuring C.F."/>
            <person name="Smith B.M."/>
            <person name="Sobral B.W."/>
            <person name="Terry A."/>
            <person name="Torto-Alalibo T.A."/>
            <person name="Win J."/>
            <person name="Xu Z."/>
            <person name="Zhang H."/>
            <person name="Grigoriev I.V."/>
            <person name="Rokhsar D.S."/>
            <person name="Boore J.L."/>
        </authorList>
    </citation>
    <scope>NUCLEOTIDE SEQUENCE [LARGE SCALE GENOMIC DNA]</scope>
    <source>
        <strain evidence="4 5">P6497</strain>
    </source>
</reference>
<reference evidence="4" key="2">
    <citation type="submission" date="2011-09" db="EMBL/GenBank/DDBJ databases">
        <authorList>
            <consortium name="US DOE Joint Genome Institute (JGI-PGF)"/>
            <person name="Aerts A."/>
            <person name="Grimwood J."/>
            <person name="Schmutz J."/>
            <person name="Lucas S."/>
            <person name="Hammon N."/>
            <person name="Glavina del Rio T."/>
            <person name="Dalin E."/>
            <person name="Tice H."/>
            <person name="Pitluck S."/>
            <person name="Dehal P."/>
            <person name="Chapman J."/>
            <person name="Putman N.H."/>
            <person name="Salamov A.A."/>
            <person name="Terry A."/>
            <person name="Rokhsar D.S."/>
            <person name="Boore J.L."/>
            <person name="Tripathy S."/>
            <person name="Tyler B.M."/>
            <person name="Grigoriev I.V."/>
        </authorList>
    </citation>
    <scope>NUCLEOTIDE SEQUENCE</scope>
    <source>
        <strain evidence="4">P6497</strain>
    </source>
</reference>
<proteinExistence type="predicted"/>
<sequence length="217" mass="22849">MKTSFHLLAAMALLAVAALGANGVHVDDNPIAHHSHDTNHLIPSEPVADERTWVPFRALRAMDSPKQGPNPHDDGKHAHPHQDLHHDSKKDVKQAPHALGQAHVTPAPTIPITKASPSPTKTNTPRATPASTTTRATPRPTTTSSSTHKVASPPANKKPKGPGASATKQGKTGASSTSNAVQQKTRNLGGNKAKQQPDHDCDHHGAKQGVKKGGKHQ</sequence>
<evidence type="ECO:0000313" key="4">
    <source>
        <dbReference type="EMBL" id="EGZ19115.1"/>
    </source>
</evidence>
<organism evidence="5">
    <name type="scientific">Phytophthora sojae (strain P6497)</name>
    <name type="common">Soybean stem and root rot agent</name>
    <name type="synonym">Phytophthora megasperma f. sp. glycines</name>
    <dbReference type="NCBI Taxonomy" id="1094619"/>
    <lineage>
        <taxon>Eukaryota</taxon>
        <taxon>Sar</taxon>
        <taxon>Stramenopiles</taxon>
        <taxon>Oomycota</taxon>
        <taxon>Peronosporomycetes</taxon>
        <taxon>Peronosporales</taxon>
        <taxon>Peronosporaceae</taxon>
        <taxon>Phytophthora</taxon>
    </lineage>
</organism>
<dbReference type="KEGG" id="psoj:PHYSODRAFT_247073"/>
<dbReference type="RefSeq" id="XP_009521830.1">
    <property type="nucleotide sequence ID" value="XM_009523535.1"/>
</dbReference>
<dbReference type="GeneID" id="20641532"/>
<protein>
    <recommendedName>
        <fullName evidence="6">RxLR effector protein</fullName>
    </recommendedName>
</protein>
<dbReference type="STRING" id="1094619.G4Z8T3"/>
<keyword evidence="5" id="KW-1185">Reference proteome</keyword>
<dbReference type="RefSeq" id="XP_009521832.1">
    <property type="nucleotide sequence ID" value="XM_009523537.1"/>
</dbReference>
<feature type="compositionally biased region" description="Polar residues" evidence="1">
    <location>
        <begin position="167"/>
        <end position="188"/>
    </location>
</feature>
<dbReference type="GeneID" id="20637678"/>
<feature type="compositionally biased region" description="Basic and acidic residues" evidence="1">
    <location>
        <begin position="71"/>
        <end position="94"/>
    </location>
</feature>
<evidence type="ECO:0000313" key="3">
    <source>
        <dbReference type="EMBL" id="EGZ19113.1"/>
    </source>
</evidence>
<dbReference type="KEGG" id="psoj:PHYSODRAFT_297782"/>
<dbReference type="Proteomes" id="UP000002640">
    <property type="component" value="Unassembled WGS sequence"/>
</dbReference>
<accession>G4Z8T3</accession>
<feature type="compositionally biased region" description="Basic and acidic residues" evidence="1">
    <location>
        <begin position="195"/>
        <end position="205"/>
    </location>
</feature>
<keyword evidence="2" id="KW-0732">Signal</keyword>
<name>G4Z8T3_PHYSP</name>
<dbReference type="AlphaFoldDB" id="G4Z8T3"/>
<feature type="region of interest" description="Disordered" evidence="1">
    <location>
        <begin position="62"/>
        <end position="217"/>
    </location>
</feature>